<reference evidence="2" key="1">
    <citation type="submission" date="2014-11" db="EMBL/GenBank/DDBJ databases">
        <authorList>
            <person name="Amaro Gonzalez C."/>
        </authorList>
    </citation>
    <scope>NUCLEOTIDE SEQUENCE</scope>
</reference>
<dbReference type="EMBL" id="GBXM01057491">
    <property type="protein sequence ID" value="JAH51086.1"/>
    <property type="molecule type" value="Transcribed_RNA"/>
</dbReference>
<organism evidence="2">
    <name type="scientific">Anguilla anguilla</name>
    <name type="common">European freshwater eel</name>
    <name type="synonym">Muraena anguilla</name>
    <dbReference type="NCBI Taxonomy" id="7936"/>
    <lineage>
        <taxon>Eukaryota</taxon>
        <taxon>Metazoa</taxon>
        <taxon>Chordata</taxon>
        <taxon>Craniata</taxon>
        <taxon>Vertebrata</taxon>
        <taxon>Euteleostomi</taxon>
        <taxon>Actinopterygii</taxon>
        <taxon>Neopterygii</taxon>
        <taxon>Teleostei</taxon>
        <taxon>Anguilliformes</taxon>
        <taxon>Anguillidae</taxon>
        <taxon>Anguilla</taxon>
    </lineage>
</organism>
<accession>A0A0E9TBV4</accession>
<evidence type="ECO:0000256" key="1">
    <source>
        <dbReference type="SAM" id="Phobius"/>
    </source>
</evidence>
<dbReference type="AlphaFoldDB" id="A0A0E9TBV4"/>
<name>A0A0E9TBV4_ANGAN</name>
<proteinExistence type="predicted"/>
<feature type="transmembrane region" description="Helical" evidence="1">
    <location>
        <begin position="29"/>
        <end position="48"/>
    </location>
</feature>
<protein>
    <submittedName>
        <fullName evidence="2">Uncharacterized protein</fullName>
    </submittedName>
</protein>
<keyword evidence="1" id="KW-0812">Transmembrane</keyword>
<reference evidence="2" key="2">
    <citation type="journal article" date="2015" name="Fish Shellfish Immunol.">
        <title>Early steps in the European eel (Anguilla anguilla)-Vibrio vulnificus interaction in the gills: Role of the RtxA13 toxin.</title>
        <authorList>
            <person name="Callol A."/>
            <person name="Pajuelo D."/>
            <person name="Ebbesson L."/>
            <person name="Teles M."/>
            <person name="MacKenzie S."/>
            <person name="Amaro C."/>
        </authorList>
    </citation>
    <scope>NUCLEOTIDE SEQUENCE</scope>
</reference>
<sequence>MKAWYGRNINTIVGLKLQFRSIISSVRVLFFHSFYSLTALCAIVLVTLRTYKVQFPHSVTGLLAELVAPPSSDSTIYQH</sequence>
<keyword evidence="1" id="KW-1133">Transmembrane helix</keyword>
<keyword evidence="1" id="KW-0472">Membrane</keyword>
<evidence type="ECO:0000313" key="2">
    <source>
        <dbReference type="EMBL" id="JAH51086.1"/>
    </source>
</evidence>